<evidence type="ECO:0000259" key="1">
    <source>
        <dbReference type="Pfam" id="PF00075"/>
    </source>
</evidence>
<dbReference type="Pfam" id="PF00075">
    <property type="entry name" value="RNase_H"/>
    <property type="match status" value="1"/>
</dbReference>
<dbReference type="SUPFAM" id="SSF53098">
    <property type="entry name" value="Ribonuclease H-like"/>
    <property type="match status" value="1"/>
</dbReference>
<dbReference type="Proteomes" id="UP000265703">
    <property type="component" value="Unassembled WGS sequence"/>
</dbReference>
<dbReference type="OrthoDB" id="2386076at2759"/>
<sequence>MCLVALIISPINSTVTIFTDSKSSIDHFSYLQRQQLPLSPRNTFKEASNNILWNIIMDIVEFNSLKVNFVKIQAHSGIQYNETVDKLAKEFNNLNTLPLNFNIDQITTIKYVPKWNNIIIENNLRKFITSISRNRGFELFLNLFRNRKYVNDIDWIAIFFALNDEESTTETSFYASYKKSHKIKFLIEELPTIEHVKKRRPDLYDQWNCSMCKNEKETFNHIWTCDNHKDILQTLAFNYNRIYMDINNLIWKPRCDQQILNETNAGIDRKSKYKKKQNNGPSLPSTNNIILILVLILI</sequence>
<accession>A0A397T1E9</accession>
<gene>
    <name evidence="2" type="ORF">C1645_821726</name>
</gene>
<keyword evidence="3" id="KW-1185">Reference proteome</keyword>
<name>A0A397T1E9_9GLOM</name>
<dbReference type="InterPro" id="IPR036397">
    <property type="entry name" value="RNaseH_sf"/>
</dbReference>
<dbReference type="Gene3D" id="3.30.420.10">
    <property type="entry name" value="Ribonuclease H-like superfamily/Ribonuclease H"/>
    <property type="match status" value="1"/>
</dbReference>
<reference evidence="2 3" key="1">
    <citation type="submission" date="2018-06" db="EMBL/GenBank/DDBJ databases">
        <title>Comparative genomics reveals the genomic features of Rhizophagus irregularis, R. cerebriforme, R. diaphanum and Gigaspora rosea, and their symbiotic lifestyle signature.</title>
        <authorList>
            <person name="Morin E."/>
            <person name="San Clemente H."/>
            <person name="Chen E.C.H."/>
            <person name="De La Providencia I."/>
            <person name="Hainaut M."/>
            <person name="Kuo A."/>
            <person name="Kohler A."/>
            <person name="Murat C."/>
            <person name="Tang N."/>
            <person name="Roy S."/>
            <person name="Loubradou J."/>
            <person name="Henrissat B."/>
            <person name="Grigoriev I.V."/>
            <person name="Corradi N."/>
            <person name="Roux C."/>
            <person name="Martin F.M."/>
        </authorList>
    </citation>
    <scope>NUCLEOTIDE SEQUENCE [LARGE SCALE GENOMIC DNA]</scope>
    <source>
        <strain evidence="2 3">DAOM 227022</strain>
    </source>
</reference>
<feature type="domain" description="RNase H type-1" evidence="1">
    <location>
        <begin position="11"/>
        <end position="90"/>
    </location>
</feature>
<evidence type="ECO:0000313" key="2">
    <source>
        <dbReference type="EMBL" id="RIA91642.1"/>
    </source>
</evidence>
<dbReference type="EMBL" id="QKYT01000146">
    <property type="protein sequence ID" value="RIA91642.1"/>
    <property type="molecule type" value="Genomic_DNA"/>
</dbReference>
<proteinExistence type="predicted"/>
<dbReference type="GO" id="GO:0004523">
    <property type="term" value="F:RNA-DNA hybrid ribonuclease activity"/>
    <property type="evidence" value="ECO:0007669"/>
    <property type="project" value="InterPro"/>
</dbReference>
<dbReference type="GO" id="GO:0003676">
    <property type="term" value="F:nucleic acid binding"/>
    <property type="evidence" value="ECO:0007669"/>
    <property type="project" value="InterPro"/>
</dbReference>
<comment type="caution">
    <text evidence="2">The sequence shown here is derived from an EMBL/GenBank/DDBJ whole genome shotgun (WGS) entry which is preliminary data.</text>
</comment>
<dbReference type="InterPro" id="IPR012337">
    <property type="entry name" value="RNaseH-like_sf"/>
</dbReference>
<protein>
    <recommendedName>
        <fullName evidence="1">RNase H type-1 domain-containing protein</fullName>
    </recommendedName>
</protein>
<dbReference type="InterPro" id="IPR002156">
    <property type="entry name" value="RNaseH_domain"/>
</dbReference>
<evidence type="ECO:0000313" key="3">
    <source>
        <dbReference type="Proteomes" id="UP000265703"/>
    </source>
</evidence>
<organism evidence="2 3">
    <name type="scientific">Glomus cerebriforme</name>
    <dbReference type="NCBI Taxonomy" id="658196"/>
    <lineage>
        <taxon>Eukaryota</taxon>
        <taxon>Fungi</taxon>
        <taxon>Fungi incertae sedis</taxon>
        <taxon>Mucoromycota</taxon>
        <taxon>Glomeromycotina</taxon>
        <taxon>Glomeromycetes</taxon>
        <taxon>Glomerales</taxon>
        <taxon>Glomeraceae</taxon>
        <taxon>Glomus</taxon>
    </lineage>
</organism>
<dbReference type="AlphaFoldDB" id="A0A397T1E9"/>